<dbReference type="PANTHER" id="PTHR36503:SF1">
    <property type="entry name" value="BLR2520 PROTEIN"/>
    <property type="match status" value="1"/>
</dbReference>
<feature type="compositionally biased region" description="Basic and acidic residues" evidence="1">
    <location>
        <begin position="152"/>
        <end position="165"/>
    </location>
</feature>
<evidence type="ECO:0000256" key="1">
    <source>
        <dbReference type="SAM" id="MobiDB-lite"/>
    </source>
</evidence>
<dbReference type="PROSITE" id="PS51819">
    <property type="entry name" value="VOC"/>
    <property type="match status" value="1"/>
</dbReference>
<gene>
    <name evidence="3" type="ORF">IDM40_15905</name>
</gene>
<feature type="region of interest" description="Disordered" evidence="1">
    <location>
        <begin position="59"/>
        <end position="81"/>
    </location>
</feature>
<dbReference type="InterPro" id="IPR037523">
    <property type="entry name" value="VOC_core"/>
</dbReference>
<dbReference type="InterPro" id="IPR004360">
    <property type="entry name" value="Glyas_Fos-R_dOase_dom"/>
</dbReference>
<dbReference type="Pfam" id="PF00903">
    <property type="entry name" value="Glyoxalase"/>
    <property type="match status" value="1"/>
</dbReference>
<proteinExistence type="predicted"/>
<dbReference type="Gene3D" id="3.10.180.10">
    <property type="entry name" value="2,3-Dihydroxybiphenyl 1,2-Dioxygenase, domain 1"/>
    <property type="match status" value="1"/>
</dbReference>
<feature type="region of interest" description="Disordered" evidence="1">
    <location>
        <begin position="152"/>
        <end position="171"/>
    </location>
</feature>
<name>A0ABR9P8J1_9ACTN</name>
<dbReference type="Proteomes" id="UP000806528">
    <property type="component" value="Unassembled WGS sequence"/>
</dbReference>
<organism evidence="3 4">
    <name type="scientific">Nocardiopsis coralli</name>
    <dbReference type="NCBI Taxonomy" id="2772213"/>
    <lineage>
        <taxon>Bacteria</taxon>
        <taxon>Bacillati</taxon>
        <taxon>Actinomycetota</taxon>
        <taxon>Actinomycetes</taxon>
        <taxon>Streptosporangiales</taxon>
        <taxon>Nocardiopsidaceae</taxon>
        <taxon>Nocardiopsis</taxon>
    </lineage>
</organism>
<comment type="caution">
    <text evidence="3">The sequence shown here is derived from an EMBL/GenBank/DDBJ whole genome shotgun (WGS) entry which is preliminary data.</text>
</comment>
<dbReference type="PANTHER" id="PTHR36503">
    <property type="entry name" value="BLR2520 PROTEIN"/>
    <property type="match status" value="1"/>
</dbReference>
<dbReference type="RefSeq" id="WP_193122788.1">
    <property type="nucleotide sequence ID" value="NZ_JADBGI010000013.1"/>
</dbReference>
<evidence type="ECO:0000259" key="2">
    <source>
        <dbReference type="PROSITE" id="PS51819"/>
    </source>
</evidence>
<sequence length="171" mass="18079">MDHRFSLLTLGVRDVARSAEFYEAVGFERRHDLGAIVFLPTTGPALALYGWDDLAADVGLPPGQGPGPGTGSGPGSPAEAPAFRGVTMAVNLDSPGDVDAMFERWVAAGATGVREPVAKGWGGYSGYVADPDGHLWEFAHNPSTEHMRITPEGRFELTHPDDRPAGRLPSG</sequence>
<dbReference type="EMBL" id="JADBGI010000013">
    <property type="protein sequence ID" value="MBE3000173.1"/>
    <property type="molecule type" value="Genomic_DNA"/>
</dbReference>
<keyword evidence="4" id="KW-1185">Reference proteome</keyword>
<evidence type="ECO:0000313" key="3">
    <source>
        <dbReference type="EMBL" id="MBE3000173.1"/>
    </source>
</evidence>
<reference evidence="3 4" key="1">
    <citation type="submission" date="2020-09" db="EMBL/GenBank/DDBJ databases">
        <title>Diversity and distribution of actinomycetes associated with coral in the coast of Hainan.</title>
        <authorList>
            <person name="Li F."/>
        </authorList>
    </citation>
    <scope>NUCLEOTIDE SEQUENCE [LARGE SCALE GENOMIC DNA]</scope>
    <source>
        <strain evidence="3 4">HNM0947</strain>
    </source>
</reference>
<evidence type="ECO:0000313" key="4">
    <source>
        <dbReference type="Proteomes" id="UP000806528"/>
    </source>
</evidence>
<protein>
    <submittedName>
        <fullName evidence="3">VOC family protein</fullName>
    </submittedName>
</protein>
<dbReference type="InterPro" id="IPR029068">
    <property type="entry name" value="Glyas_Bleomycin-R_OHBP_Dase"/>
</dbReference>
<accession>A0ABR9P8J1</accession>
<dbReference type="SUPFAM" id="SSF54593">
    <property type="entry name" value="Glyoxalase/Bleomycin resistance protein/Dihydroxybiphenyl dioxygenase"/>
    <property type="match status" value="1"/>
</dbReference>
<feature type="domain" description="VOC" evidence="2">
    <location>
        <begin position="4"/>
        <end position="141"/>
    </location>
</feature>